<evidence type="ECO:0000256" key="4">
    <source>
        <dbReference type="SAM" id="SignalP"/>
    </source>
</evidence>
<keyword evidence="3 4" id="KW-0732">Signal</keyword>
<accession>A0ABV9TXU5</accession>
<dbReference type="PANTHER" id="PTHR30290">
    <property type="entry name" value="PERIPLASMIC BINDING COMPONENT OF ABC TRANSPORTER"/>
    <property type="match status" value="1"/>
</dbReference>
<evidence type="ECO:0000313" key="7">
    <source>
        <dbReference type="Proteomes" id="UP001595872"/>
    </source>
</evidence>
<dbReference type="InterPro" id="IPR039424">
    <property type="entry name" value="SBP_5"/>
</dbReference>
<dbReference type="InterPro" id="IPR000914">
    <property type="entry name" value="SBP_5_dom"/>
</dbReference>
<feature type="chain" id="PRO_5045731511" evidence="4">
    <location>
        <begin position="27"/>
        <end position="531"/>
    </location>
</feature>
<evidence type="ECO:0000256" key="2">
    <source>
        <dbReference type="ARBA" id="ARBA00022448"/>
    </source>
</evidence>
<evidence type="ECO:0000259" key="5">
    <source>
        <dbReference type="Pfam" id="PF00496"/>
    </source>
</evidence>
<keyword evidence="7" id="KW-1185">Reference proteome</keyword>
<dbReference type="CDD" id="cd08492">
    <property type="entry name" value="PBP2_NikA_DppA_OppA_like_15"/>
    <property type="match status" value="1"/>
</dbReference>
<feature type="domain" description="Solute-binding protein family 5" evidence="5">
    <location>
        <begin position="79"/>
        <end position="442"/>
    </location>
</feature>
<dbReference type="PIRSF" id="PIRSF002741">
    <property type="entry name" value="MppA"/>
    <property type="match status" value="1"/>
</dbReference>
<sequence length="531" mass="56442">MKPLVRTFPAAVATLAVAPFATACSAGDDAGAAAGRTLRIGMATSPECLDPQQAGTSAALNIGRQLVDSLTDQDPRTGEIKPHLAASWKVDRDSTAFTFTLVRGATFSDGEPVDAAAVKANFDNVVKLGAKALLGSAYLAGYRRTTVIDAQTARVEFAKPSAQFLQATSTVSLGLLAPRSFDSPAPRRCQAAGLIGSGPFTFKSLVQNQQVVLVKRPGYAWGSGASAHHGEAYLDRITYVVVPEAGARAGALESGQVDAITDVAPGDQARFRGGGFTEVDAANPGIPYNLQPNTSRPALNEEKVRQALQLGIDRKAVVDTVLTPSYKPATGALAATTPGYVDLRDQVRYDPARAGALLDEAGWKPGPDGVRVKNGRPLRLGVVYPTSFDQNQPVLELIQQQVRKIGVGLTLRQGTPGQLARLAASGDYDLAWSNLTRSDPDVLRPIFSTKYVNRSYLKPNPLDDLLDRQAAQPQEAERRATVAEAQRLIIGKGYLIPIFEAAQVLAFSHRVRGLSFGASTRIDLYDARVGG</sequence>
<gene>
    <name evidence="6" type="ORF">ACFPCY_13690</name>
</gene>
<evidence type="ECO:0000313" key="6">
    <source>
        <dbReference type="EMBL" id="MFC4908381.1"/>
    </source>
</evidence>
<dbReference type="PANTHER" id="PTHR30290:SF9">
    <property type="entry name" value="OLIGOPEPTIDE-BINDING PROTEIN APPA"/>
    <property type="match status" value="1"/>
</dbReference>
<name>A0ABV9TXU5_9ACTN</name>
<evidence type="ECO:0000256" key="1">
    <source>
        <dbReference type="ARBA" id="ARBA00005695"/>
    </source>
</evidence>
<dbReference type="Proteomes" id="UP001595872">
    <property type="component" value="Unassembled WGS sequence"/>
</dbReference>
<dbReference type="Gene3D" id="3.40.190.10">
    <property type="entry name" value="Periplasmic binding protein-like II"/>
    <property type="match status" value="1"/>
</dbReference>
<reference evidence="7" key="1">
    <citation type="journal article" date="2019" name="Int. J. Syst. Evol. Microbiol.">
        <title>The Global Catalogue of Microorganisms (GCM) 10K type strain sequencing project: providing services to taxonomists for standard genome sequencing and annotation.</title>
        <authorList>
            <consortium name="The Broad Institute Genomics Platform"/>
            <consortium name="The Broad Institute Genome Sequencing Center for Infectious Disease"/>
            <person name="Wu L."/>
            <person name="Ma J."/>
        </authorList>
    </citation>
    <scope>NUCLEOTIDE SEQUENCE [LARGE SCALE GENOMIC DNA]</scope>
    <source>
        <strain evidence="7">KLKA75</strain>
    </source>
</reference>
<dbReference type="InterPro" id="IPR030678">
    <property type="entry name" value="Peptide/Ni-bd"/>
</dbReference>
<protein>
    <submittedName>
        <fullName evidence="6">ABC transporter substrate-binding protein</fullName>
    </submittedName>
</protein>
<dbReference type="Pfam" id="PF00496">
    <property type="entry name" value="SBP_bac_5"/>
    <property type="match status" value="1"/>
</dbReference>
<dbReference type="RefSeq" id="WP_378254935.1">
    <property type="nucleotide sequence ID" value="NZ_JBHSIT010000003.1"/>
</dbReference>
<comment type="caution">
    <text evidence="6">The sequence shown here is derived from an EMBL/GenBank/DDBJ whole genome shotgun (WGS) entry which is preliminary data.</text>
</comment>
<dbReference type="Gene3D" id="3.10.105.10">
    <property type="entry name" value="Dipeptide-binding Protein, Domain 3"/>
    <property type="match status" value="1"/>
</dbReference>
<evidence type="ECO:0000256" key="3">
    <source>
        <dbReference type="ARBA" id="ARBA00022729"/>
    </source>
</evidence>
<comment type="similarity">
    <text evidence="1">Belongs to the bacterial solute-binding protein 5 family.</text>
</comment>
<dbReference type="EMBL" id="JBHSIT010000003">
    <property type="protein sequence ID" value="MFC4908381.1"/>
    <property type="molecule type" value="Genomic_DNA"/>
</dbReference>
<organism evidence="6 7">
    <name type="scientific">Actinomadura gamaensis</name>
    <dbReference type="NCBI Taxonomy" id="1763541"/>
    <lineage>
        <taxon>Bacteria</taxon>
        <taxon>Bacillati</taxon>
        <taxon>Actinomycetota</taxon>
        <taxon>Actinomycetes</taxon>
        <taxon>Streptosporangiales</taxon>
        <taxon>Thermomonosporaceae</taxon>
        <taxon>Actinomadura</taxon>
    </lineage>
</organism>
<keyword evidence="2" id="KW-0813">Transport</keyword>
<dbReference type="PROSITE" id="PS51257">
    <property type="entry name" value="PROKAR_LIPOPROTEIN"/>
    <property type="match status" value="1"/>
</dbReference>
<dbReference type="SUPFAM" id="SSF53850">
    <property type="entry name" value="Periplasmic binding protein-like II"/>
    <property type="match status" value="1"/>
</dbReference>
<proteinExistence type="inferred from homology"/>
<feature type="signal peptide" evidence="4">
    <location>
        <begin position="1"/>
        <end position="26"/>
    </location>
</feature>